<gene>
    <name evidence="2" type="primary">URH2_3</name>
    <name evidence="2" type="ORF">g.4931</name>
</gene>
<organism evidence="2">
    <name type="scientific">Anthurium amnicola</name>
    <dbReference type="NCBI Taxonomy" id="1678845"/>
    <lineage>
        <taxon>Eukaryota</taxon>
        <taxon>Viridiplantae</taxon>
        <taxon>Streptophyta</taxon>
        <taxon>Embryophyta</taxon>
        <taxon>Tracheophyta</taxon>
        <taxon>Spermatophyta</taxon>
        <taxon>Magnoliopsida</taxon>
        <taxon>Liliopsida</taxon>
        <taxon>Araceae</taxon>
        <taxon>Pothoideae</taxon>
        <taxon>Potheae</taxon>
        <taxon>Anthurium</taxon>
    </lineage>
</organism>
<sequence>MKLAVLVMVLLAAAATLSASAAAPRDPPGTAISARPGRRLSRTLANKTGLVWAAEGRQKRATGDQRTRVVHFVSGAGGTGPAKFAEKRHKLCLATGPCYMKKLVCPKQCGEGPGRLQKQHFPGWACVFDCDKCTSYC</sequence>
<dbReference type="AlphaFoldDB" id="A0A1D1YNT0"/>
<name>A0A1D1YNT0_9ARAE</name>
<evidence type="ECO:0000313" key="2">
    <source>
        <dbReference type="EMBL" id="JAT56243.1"/>
    </source>
</evidence>
<feature type="chain" id="PRO_5008900358" evidence="1">
    <location>
        <begin position="23"/>
        <end position="137"/>
    </location>
</feature>
<feature type="signal peptide" evidence="1">
    <location>
        <begin position="1"/>
        <end position="22"/>
    </location>
</feature>
<reference evidence="2" key="1">
    <citation type="submission" date="2015-07" db="EMBL/GenBank/DDBJ databases">
        <title>Transcriptome Assembly of Anthurium amnicola.</title>
        <authorList>
            <person name="Suzuki J."/>
        </authorList>
    </citation>
    <scope>NUCLEOTIDE SEQUENCE</scope>
</reference>
<dbReference type="EMBL" id="GDJX01011693">
    <property type="protein sequence ID" value="JAT56243.1"/>
    <property type="molecule type" value="Transcribed_RNA"/>
</dbReference>
<proteinExistence type="predicted"/>
<evidence type="ECO:0000256" key="1">
    <source>
        <dbReference type="SAM" id="SignalP"/>
    </source>
</evidence>
<accession>A0A1D1YNT0</accession>
<protein>
    <submittedName>
        <fullName evidence="2">Putative uridine nucleosidase 2</fullName>
    </submittedName>
</protein>
<keyword evidence="1" id="KW-0732">Signal</keyword>